<dbReference type="InterPro" id="IPR007492">
    <property type="entry name" value="LytTR_DNA-bd_dom"/>
</dbReference>
<evidence type="ECO:0000259" key="2">
    <source>
        <dbReference type="PROSITE" id="PS50110"/>
    </source>
</evidence>
<dbReference type="Pfam" id="PF00072">
    <property type="entry name" value="Response_reg"/>
    <property type="match status" value="1"/>
</dbReference>
<reference evidence="4 5" key="1">
    <citation type="submission" date="2017-10" db="EMBL/GenBank/DDBJ databases">
        <title>Draft genome of Longimonas halophila.</title>
        <authorList>
            <person name="Goh K.M."/>
            <person name="Shamsir M.S."/>
            <person name="Lim S.W."/>
        </authorList>
    </citation>
    <scope>NUCLEOTIDE SEQUENCE [LARGE SCALE GENOMIC DNA]</scope>
    <source>
        <strain evidence="4 5">KCTC 42399</strain>
    </source>
</reference>
<dbReference type="InterPro" id="IPR011006">
    <property type="entry name" value="CheY-like_superfamily"/>
</dbReference>
<dbReference type="EMBL" id="PDEP01000001">
    <property type="protein sequence ID" value="PEN09498.1"/>
    <property type="molecule type" value="Genomic_DNA"/>
</dbReference>
<dbReference type="SMART" id="SM00850">
    <property type="entry name" value="LytTR"/>
    <property type="match status" value="1"/>
</dbReference>
<feature type="domain" description="Response regulatory" evidence="2">
    <location>
        <begin position="6"/>
        <end position="117"/>
    </location>
</feature>
<dbReference type="PANTHER" id="PTHR37299">
    <property type="entry name" value="TRANSCRIPTIONAL REGULATOR-RELATED"/>
    <property type="match status" value="1"/>
</dbReference>
<dbReference type="SUPFAM" id="SSF52172">
    <property type="entry name" value="CheY-like"/>
    <property type="match status" value="1"/>
</dbReference>
<feature type="modified residue" description="4-aspartylphosphate" evidence="1">
    <location>
        <position position="57"/>
    </location>
</feature>
<evidence type="ECO:0000313" key="4">
    <source>
        <dbReference type="EMBL" id="PEN09498.1"/>
    </source>
</evidence>
<sequence length="245" mass="27384">MADALRILIVDDERLARKALRNTVSEQDHATVVGEAGTVDKAATLIDEAAPDVVLLDVQMRGETGFDLLARIDTPVQVVFVTAHDQYAVRAFEVNALDYLLKPVAPDRLAEALRRVRATDDALPQDDAESGASFRYDDLFFYEEGHQPRFIRIADIRYIGASGNYTTLYLDGGANALTTTTLNEWTAQLPEAHFVRIHRSTIVNVNHVARINRQPNNTFEVFVDGSETVLSMSRRRAQTLKDQLQ</sequence>
<keyword evidence="4" id="KW-0238">DNA-binding</keyword>
<dbReference type="PROSITE" id="PS50930">
    <property type="entry name" value="HTH_LYTTR"/>
    <property type="match status" value="1"/>
</dbReference>
<comment type="caution">
    <text evidence="4">The sequence shown here is derived from an EMBL/GenBank/DDBJ whole genome shotgun (WGS) entry which is preliminary data.</text>
</comment>
<organism evidence="4 5">
    <name type="scientific">Longimonas halophila</name>
    <dbReference type="NCBI Taxonomy" id="1469170"/>
    <lineage>
        <taxon>Bacteria</taxon>
        <taxon>Pseudomonadati</taxon>
        <taxon>Rhodothermota</taxon>
        <taxon>Rhodothermia</taxon>
        <taxon>Rhodothermales</taxon>
        <taxon>Salisaetaceae</taxon>
        <taxon>Longimonas</taxon>
    </lineage>
</organism>
<dbReference type="PROSITE" id="PS50110">
    <property type="entry name" value="RESPONSE_REGULATORY"/>
    <property type="match status" value="1"/>
</dbReference>
<protein>
    <submittedName>
        <fullName evidence="4">DNA-binding response regulator</fullName>
    </submittedName>
</protein>
<evidence type="ECO:0000256" key="1">
    <source>
        <dbReference type="PROSITE-ProRule" id="PRU00169"/>
    </source>
</evidence>
<dbReference type="GO" id="GO:0003677">
    <property type="term" value="F:DNA binding"/>
    <property type="evidence" value="ECO:0007669"/>
    <property type="project" value="UniProtKB-KW"/>
</dbReference>
<dbReference type="OrthoDB" id="1646880at2"/>
<feature type="domain" description="HTH LytTR-type" evidence="3">
    <location>
        <begin position="140"/>
        <end position="245"/>
    </location>
</feature>
<dbReference type="InterPro" id="IPR046947">
    <property type="entry name" value="LytR-like"/>
</dbReference>
<dbReference type="Pfam" id="PF04397">
    <property type="entry name" value="LytTR"/>
    <property type="match status" value="1"/>
</dbReference>
<dbReference type="InterPro" id="IPR001789">
    <property type="entry name" value="Sig_transdc_resp-reg_receiver"/>
</dbReference>
<dbReference type="PANTHER" id="PTHR37299:SF1">
    <property type="entry name" value="STAGE 0 SPORULATION PROTEIN A HOMOLOG"/>
    <property type="match status" value="1"/>
</dbReference>
<dbReference type="GO" id="GO:0000156">
    <property type="term" value="F:phosphorelay response regulator activity"/>
    <property type="evidence" value="ECO:0007669"/>
    <property type="project" value="InterPro"/>
</dbReference>
<proteinExistence type="predicted"/>
<dbReference type="AlphaFoldDB" id="A0A2H3PB53"/>
<accession>A0A2H3PB53</accession>
<name>A0A2H3PB53_9BACT</name>
<evidence type="ECO:0000259" key="3">
    <source>
        <dbReference type="PROSITE" id="PS50930"/>
    </source>
</evidence>
<evidence type="ECO:0000313" key="5">
    <source>
        <dbReference type="Proteomes" id="UP000221024"/>
    </source>
</evidence>
<dbReference type="Gene3D" id="2.40.50.1020">
    <property type="entry name" value="LytTr DNA-binding domain"/>
    <property type="match status" value="1"/>
</dbReference>
<keyword evidence="5" id="KW-1185">Reference proteome</keyword>
<dbReference type="Gene3D" id="3.40.50.2300">
    <property type="match status" value="1"/>
</dbReference>
<keyword evidence="1" id="KW-0597">Phosphoprotein</keyword>
<dbReference type="RefSeq" id="WP_098060896.1">
    <property type="nucleotide sequence ID" value="NZ_PDEP01000001.1"/>
</dbReference>
<dbReference type="Proteomes" id="UP000221024">
    <property type="component" value="Unassembled WGS sequence"/>
</dbReference>
<gene>
    <name evidence="4" type="ORF">CRI93_01855</name>
</gene>
<dbReference type="SMART" id="SM00448">
    <property type="entry name" value="REC"/>
    <property type="match status" value="1"/>
</dbReference>